<keyword evidence="5" id="KW-0479">Metal-binding</keyword>
<evidence type="ECO:0000256" key="9">
    <source>
        <dbReference type="ARBA" id="ARBA00022842"/>
    </source>
</evidence>
<dbReference type="GO" id="GO:0046872">
    <property type="term" value="F:metal ion binding"/>
    <property type="evidence" value="ECO:0007669"/>
    <property type="project" value="UniProtKB-KW"/>
</dbReference>
<evidence type="ECO:0000256" key="7">
    <source>
        <dbReference type="ARBA" id="ARBA00022792"/>
    </source>
</evidence>
<dbReference type="GO" id="GO:0005524">
    <property type="term" value="F:ATP binding"/>
    <property type="evidence" value="ECO:0007669"/>
    <property type="project" value="UniProtKB-KW"/>
</dbReference>
<evidence type="ECO:0000256" key="13">
    <source>
        <dbReference type="ARBA" id="ARBA00022990"/>
    </source>
</evidence>
<evidence type="ECO:0000256" key="16">
    <source>
        <dbReference type="ARBA" id="ARBA00052250"/>
    </source>
</evidence>
<dbReference type="GO" id="GO:0015421">
    <property type="term" value="F:ABC-type oligopeptide transporter activity"/>
    <property type="evidence" value="ECO:0007669"/>
    <property type="project" value="TreeGrafter"/>
</dbReference>
<protein>
    <recommendedName>
        <fullName evidence="18">ATP-binding cassette sub-family B member 10, mitochondrial</fullName>
    </recommendedName>
    <alternativeName>
        <fullName evidence="19">ABC-mitochondrial erythroid protein</fullName>
    </alternativeName>
    <alternativeName>
        <fullName evidence="20">ATP-binding cassette transporter 10</fullName>
    </alternativeName>
</protein>
<comment type="subcellular location">
    <subcellularLocation>
        <location evidence="1">Mitochondrion inner membrane</location>
        <topology evidence="1">Multi-pass membrane protein</topology>
    </subcellularLocation>
</comment>
<dbReference type="InterPro" id="IPR036640">
    <property type="entry name" value="ABC1_TM_sf"/>
</dbReference>
<keyword evidence="12 21" id="KW-1133">Transmembrane helix</keyword>
<keyword evidence="10" id="KW-0809">Transit peptide</keyword>
<dbReference type="CDD" id="cd18573">
    <property type="entry name" value="ABC_6TM_ABCB10_like"/>
    <property type="match status" value="1"/>
</dbReference>
<evidence type="ECO:0000259" key="23">
    <source>
        <dbReference type="PROSITE" id="PS50929"/>
    </source>
</evidence>
<keyword evidence="4 21" id="KW-0812">Transmembrane</keyword>
<keyword evidence="13" id="KW-0007">Acetylation</keyword>
<keyword evidence="14" id="KW-0496">Mitochondrion</keyword>
<evidence type="ECO:0000256" key="10">
    <source>
        <dbReference type="ARBA" id="ARBA00022946"/>
    </source>
</evidence>
<evidence type="ECO:0000256" key="12">
    <source>
        <dbReference type="ARBA" id="ARBA00022989"/>
    </source>
</evidence>
<feature type="transmembrane region" description="Helical" evidence="21">
    <location>
        <begin position="232"/>
        <end position="249"/>
    </location>
</feature>
<comment type="catalytic activity">
    <reaction evidence="16">
        <text>biliverdin IXalpha(in) + ATP + H2O = biliverdin IXalpha(out) + ADP + phosphate + H(+)</text>
        <dbReference type="Rhea" id="RHEA:82359"/>
        <dbReference type="ChEBI" id="CHEBI:15377"/>
        <dbReference type="ChEBI" id="CHEBI:15378"/>
        <dbReference type="ChEBI" id="CHEBI:30616"/>
        <dbReference type="ChEBI" id="CHEBI:43474"/>
        <dbReference type="ChEBI" id="CHEBI:57991"/>
        <dbReference type="ChEBI" id="CHEBI:456216"/>
    </reaction>
    <physiologicalReaction direction="left-to-right" evidence="16">
        <dbReference type="Rhea" id="RHEA:82360"/>
    </physiologicalReaction>
</comment>
<keyword evidence="8" id="KW-0067">ATP-binding</keyword>
<dbReference type="PANTHER" id="PTHR43394">
    <property type="entry name" value="ATP-DEPENDENT PERMEASE MDL1, MITOCHONDRIAL"/>
    <property type="match status" value="1"/>
</dbReference>
<dbReference type="InterPro" id="IPR003439">
    <property type="entry name" value="ABC_transporter-like_ATP-bd"/>
</dbReference>
<comment type="function">
    <text evidence="17">ATP-dependent transporter located in the mitochondrial inner membrane that catalyzes the export of biliverdin from the mitochondrial matrix, and plays a crucial role in hemoglobin synthesis and antioxidative stress. Participates in the early step of the heme biosynthetic process during insertion of iron into protoporphyrin IX (PPIX). Involved in the stabilization of the iron transporter mitoferrin-1/SLC25A37. In addition may be involved in mitochondrial unfolded protein response (UPRmt) signaling pathway, although ABCB10 probably does not participate in peptide export from mitochondria.</text>
</comment>
<dbReference type="SMART" id="SM00382">
    <property type="entry name" value="AAA"/>
    <property type="match status" value="1"/>
</dbReference>
<feature type="transmembrane region" description="Helical" evidence="21">
    <location>
        <begin position="84"/>
        <end position="107"/>
    </location>
</feature>
<dbReference type="FunFam" id="3.40.50.300:FF:000403">
    <property type="entry name" value="ATP-binding cassette sub-family B member 8, mitochondrial"/>
    <property type="match status" value="1"/>
</dbReference>
<evidence type="ECO:0000256" key="17">
    <source>
        <dbReference type="ARBA" id="ARBA00055589"/>
    </source>
</evidence>
<dbReference type="GO" id="GO:0005743">
    <property type="term" value="C:mitochondrial inner membrane"/>
    <property type="evidence" value="ECO:0007669"/>
    <property type="project" value="UniProtKB-SubCell"/>
</dbReference>
<dbReference type="EMBL" id="GEFH01001365">
    <property type="protein sequence ID" value="JAP67216.1"/>
    <property type="molecule type" value="mRNA"/>
</dbReference>
<dbReference type="GO" id="GO:0042802">
    <property type="term" value="F:identical protein binding"/>
    <property type="evidence" value="ECO:0007669"/>
    <property type="project" value="UniProtKB-ARBA"/>
</dbReference>
<comment type="similarity">
    <text evidence="2">Belongs to the ABC transporter superfamily. ABCB family. Mitochondrial peptide exporter (TC 3.A.1.212) subfamily.</text>
</comment>
<dbReference type="PIRSF" id="PIRSF002773">
    <property type="entry name" value="ABC_prm/ATPase_B"/>
    <property type="match status" value="1"/>
</dbReference>
<keyword evidence="11" id="KW-1278">Translocase</keyword>
<dbReference type="SUPFAM" id="SSF52540">
    <property type="entry name" value="P-loop containing nucleoside triphosphate hydrolases"/>
    <property type="match status" value="1"/>
</dbReference>
<accession>A0A131XNF2</accession>
<keyword evidence="7" id="KW-0999">Mitochondrion inner membrane</keyword>
<evidence type="ECO:0000256" key="3">
    <source>
        <dbReference type="ARBA" id="ARBA00022448"/>
    </source>
</evidence>
<evidence type="ECO:0000256" key="21">
    <source>
        <dbReference type="SAM" id="Phobius"/>
    </source>
</evidence>
<evidence type="ECO:0000256" key="20">
    <source>
        <dbReference type="ARBA" id="ARBA00083334"/>
    </source>
</evidence>
<keyword evidence="6" id="KW-0547">Nucleotide-binding</keyword>
<dbReference type="GO" id="GO:0090374">
    <property type="term" value="P:oligopeptide export from mitochondrion"/>
    <property type="evidence" value="ECO:0007669"/>
    <property type="project" value="TreeGrafter"/>
</dbReference>
<dbReference type="InterPro" id="IPR017871">
    <property type="entry name" value="ABC_transporter-like_CS"/>
</dbReference>
<evidence type="ECO:0000256" key="4">
    <source>
        <dbReference type="ARBA" id="ARBA00022692"/>
    </source>
</evidence>
<evidence type="ECO:0000256" key="15">
    <source>
        <dbReference type="ARBA" id="ARBA00023136"/>
    </source>
</evidence>
<dbReference type="CDD" id="cd03249">
    <property type="entry name" value="ABC_MTABC3_MDL1_MDL2"/>
    <property type="match status" value="1"/>
</dbReference>
<evidence type="ECO:0000259" key="22">
    <source>
        <dbReference type="PROSITE" id="PS50893"/>
    </source>
</evidence>
<evidence type="ECO:0000256" key="14">
    <source>
        <dbReference type="ARBA" id="ARBA00023128"/>
    </source>
</evidence>
<sequence length="655" mass="71397">MHAFILSAGSQLFRQVRTRKHLLLRSFSSKNGGMFSNSSAIRRVCVPPVKPLAPVVLCRACSSARRIDRGELRRLLRQARPERFRLGAAVLLLFVSSSVMIAFPFCIGKVIDIIYTSSSNEELRANLNWICKVLTGVVVIGGLANFGRVYLMNSSAQRIINSLRKQAHASLMQQEVAFFDRNRTGDLITRLSSDTALVGMSLTQNISDGLRSAVAVFGGVGMMLYTSPQLSMVGLSVVPPVAVISFAFARRLRHVAADVQTRLAESSAIAEEQLSHIRTVRAFTKESFEMNRYAEGLSRLLDKVNTETRLRAVFFGCTGATGNMIVLAVLYYGGILMSDGRLSVGNLSSFLLYAAYVGVSIGGLGGFFTEATKALGASKKVWEIADRVPALPNYGGLTLPNIRGHVEFDNVTFAYPSRPEVDVLKKLNLAVPAGSVLAIVGPSGQGKSTLASLLLRLYDPTSGTVMLDGTDIRDLDPHFLRVHVGIVSQEPTLFATSIYENILYGAKNMDQSSKDDVIRAASEANALEFIEGLPDGFNTMVGERGILLSGGQKQRIAIARAILRDPCVLILDEATSSLDAVSERAVQEALKKLMVGRTVLTIAHRLSTVRRADKIAVLKAGTIIEFGTYEQLMGITDGLFRRLVEHQLHDERTVR</sequence>
<dbReference type="AlphaFoldDB" id="A0A131XNF2"/>
<evidence type="ECO:0000313" key="24">
    <source>
        <dbReference type="EMBL" id="JAP67216.1"/>
    </source>
</evidence>
<keyword evidence="15 21" id="KW-0472">Membrane</keyword>
<evidence type="ECO:0000256" key="11">
    <source>
        <dbReference type="ARBA" id="ARBA00022967"/>
    </source>
</evidence>
<dbReference type="PROSITE" id="PS50929">
    <property type="entry name" value="ABC_TM1F"/>
    <property type="match status" value="1"/>
</dbReference>
<evidence type="ECO:0000256" key="18">
    <source>
        <dbReference type="ARBA" id="ARBA00072683"/>
    </source>
</evidence>
<dbReference type="PROSITE" id="PS00211">
    <property type="entry name" value="ABC_TRANSPORTER_1"/>
    <property type="match status" value="1"/>
</dbReference>
<dbReference type="PANTHER" id="PTHR43394:SF1">
    <property type="entry name" value="ATP-BINDING CASSETTE SUB-FAMILY B MEMBER 10, MITOCHONDRIAL"/>
    <property type="match status" value="1"/>
</dbReference>
<dbReference type="Gene3D" id="1.20.1560.10">
    <property type="entry name" value="ABC transporter type 1, transmembrane domain"/>
    <property type="match status" value="1"/>
</dbReference>
<feature type="domain" description="ABC transporter" evidence="22">
    <location>
        <begin position="406"/>
        <end position="645"/>
    </location>
</feature>
<dbReference type="Pfam" id="PF00005">
    <property type="entry name" value="ABC_tran"/>
    <property type="match status" value="1"/>
</dbReference>
<organism evidence="24">
    <name type="scientific">Hyalomma excavatum</name>
    <dbReference type="NCBI Taxonomy" id="257692"/>
    <lineage>
        <taxon>Eukaryota</taxon>
        <taxon>Metazoa</taxon>
        <taxon>Ecdysozoa</taxon>
        <taxon>Arthropoda</taxon>
        <taxon>Chelicerata</taxon>
        <taxon>Arachnida</taxon>
        <taxon>Acari</taxon>
        <taxon>Parasitiformes</taxon>
        <taxon>Ixodida</taxon>
        <taxon>Ixodoidea</taxon>
        <taxon>Ixodidae</taxon>
        <taxon>Hyalomminae</taxon>
        <taxon>Hyalomma</taxon>
    </lineage>
</organism>
<evidence type="ECO:0000256" key="6">
    <source>
        <dbReference type="ARBA" id="ARBA00022741"/>
    </source>
</evidence>
<dbReference type="FunFam" id="1.20.1560.10:FF:000048">
    <property type="entry name" value="ATP-binding cassette sub-family B member 10, mitochondrial"/>
    <property type="match status" value="1"/>
</dbReference>
<evidence type="ECO:0000256" key="19">
    <source>
        <dbReference type="ARBA" id="ARBA00075187"/>
    </source>
</evidence>
<evidence type="ECO:0000256" key="1">
    <source>
        <dbReference type="ARBA" id="ARBA00004448"/>
    </source>
</evidence>
<keyword evidence="3" id="KW-0813">Transport</keyword>
<evidence type="ECO:0000256" key="5">
    <source>
        <dbReference type="ARBA" id="ARBA00022723"/>
    </source>
</evidence>
<dbReference type="InterPro" id="IPR027417">
    <property type="entry name" value="P-loop_NTPase"/>
</dbReference>
<feature type="transmembrane region" description="Helical" evidence="21">
    <location>
        <begin position="127"/>
        <end position="151"/>
    </location>
</feature>
<dbReference type="InterPro" id="IPR039421">
    <property type="entry name" value="Type_1_exporter"/>
</dbReference>
<proteinExistence type="evidence at transcript level"/>
<dbReference type="InterPro" id="IPR003593">
    <property type="entry name" value="AAA+_ATPase"/>
</dbReference>
<dbReference type="InterPro" id="IPR011527">
    <property type="entry name" value="ABC1_TM_dom"/>
</dbReference>
<dbReference type="PROSITE" id="PS50893">
    <property type="entry name" value="ABC_TRANSPORTER_2"/>
    <property type="match status" value="1"/>
</dbReference>
<feature type="transmembrane region" description="Helical" evidence="21">
    <location>
        <begin position="347"/>
        <end position="369"/>
    </location>
</feature>
<dbReference type="Gene3D" id="3.40.50.300">
    <property type="entry name" value="P-loop containing nucleotide triphosphate hydrolases"/>
    <property type="match status" value="1"/>
</dbReference>
<feature type="domain" description="ABC transmembrane type-1" evidence="23">
    <location>
        <begin position="88"/>
        <end position="373"/>
    </location>
</feature>
<name>A0A131XNF2_9ACAR</name>
<dbReference type="Pfam" id="PF00664">
    <property type="entry name" value="ABC_membrane"/>
    <property type="match status" value="1"/>
</dbReference>
<feature type="transmembrane region" description="Helical" evidence="21">
    <location>
        <begin position="312"/>
        <end position="335"/>
    </location>
</feature>
<keyword evidence="9" id="KW-0460">Magnesium</keyword>
<dbReference type="GO" id="GO:0016887">
    <property type="term" value="F:ATP hydrolysis activity"/>
    <property type="evidence" value="ECO:0007669"/>
    <property type="project" value="InterPro"/>
</dbReference>
<dbReference type="SUPFAM" id="SSF90123">
    <property type="entry name" value="ABC transporter transmembrane region"/>
    <property type="match status" value="1"/>
</dbReference>
<evidence type="ECO:0000256" key="8">
    <source>
        <dbReference type="ARBA" id="ARBA00022840"/>
    </source>
</evidence>
<evidence type="ECO:0000256" key="2">
    <source>
        <dbReference type="ARBA" id="ARBA00005580"/>
    </source>
</evidence>
<reference evidence="24" key="1">
    <citation type="journal article" date="2017" name="Ticks Tick Borne Dis.">
        <title>An insight into the sialome of Hyalomma excavatum.</title>
        <authorList>
            <person name="Ribeiro J.M."/>
            <person name="Slovak M."/>
            <person name="Francischetti I.M."/>
        </authorList>
    </citation>
    <scope>NUCLEOTIDE SEQUENCE</scope>
    <source>
        <strain evidence="24">Samish</strain>
        <tissue evidence="24">Salivary glands</tissue>
    </source>
</reference>